<dbReference type="Pfam" id="PF01551">
    <property type="entry name" value="Peptidase_M23"/>
    <property type="match status" value="1"/>
</dbReference>
<feature type="region of interest" description="Disordered" evidence="7">
    <location>
        <begin position="181"/>
        <end position="213"/>
    </location>
</feature>
<dbReference type="AlphaFoldDB" id="A0A857C415"/>
<dbReference type="GO" id="GO:0006508">
    <property type="term" value="P:proteolysis"/>
    <property type="evidence" value="ECO:0007669"/>
    <property type="project" value="UniProtKB-KW"/>
</dbReference>
<keyword evidence="6" id="KW-0482">Metalloprotease</keyword>
<evidence type="ECO:0000256" key="5">
    <source>
        <dbReference type="ARBA" id="ARBA00022833"/>
    </source>
</evidence>
<reference evidence="10 11" key="1">
    <citation type="submission" date="2019-12" db="EMBL/GenBank/DDBJ databases">
        <title>The genome of Stappia indica PHM037.</title>
        <authorList>
            <person name="Kacar D."/>
            <person name="Galan B."/>
            <person name="Canedo L."/>
            <person name="Rodriguez P."/>
            <person name="de la Calle F."/>
            <person name="Garcia J.L."/>
        </authorList>
    </citation>
    <scope>NUCLEOTIDE SEQUENCE [LARGE SCALE GENOMIC DNA]</scope>
    <source>
        <strain evidence="10 11">PHM037</strain>
    </source>
</reference>
<feature type="compositionally biased region" description="Low complexity" evidence="7">
    <location>
        <begin position="194"/>
        <end position="213"/>
    </location>
</feature>
<keyword evidence="2" id="KW-0645">Protease</keyword>
<keyword evidence="8" id="KW-0812">Transmembrane</keyword>
<accession>A0A857C415</accession>
<keyword evidence="5" id="KW-0862">Zinc</keyword>
<protein>
    <submittedName>
        <fullName evidence="10">Peptidoglycan DD-metalloendopeptidase family protein</fullName>
    </submittedName>
</protein>
<dbReference type="InterPro" id="IPR016047">
    <property type="entry name" value="M23ase_b-sheet_dom"/>
</dbReference>
<feature type="domain" description="M23ase beta-sheet core" evidence="9">
    <location>
        <begin position="338"/>
        <end position="432"/>
    </location>
</feature>
<dbReference type="SUPFAM" id="SSF51261">
    <property type="entry name" value="Duplicated hybrid motif"/>
    <property type="match status" value="1"/>
</dbReference>
<evidence type="ECO:0000256" key="1">
    <source>
        <dbReference type="ARBA" id="ARBA00001947"/>
    </source>
</evidence>
<evidence type="ECO:0000259" key="9">
    <source>
        <dbReference type="Pfam" id="PF01551"/>
    </source>
</evidence>
<dbReference type="FunFam" id="2.70.70.10:FF:000006">
    <property type="entry name" value="M23 family peptidase"/>
    <property type="match status" value="1"/>
</dbReference>
<evidence type="ECO:0000256" key="3">
    <source>
        <dbReference type="ARBA" id="ARBA00022723"/>
    </source>
</evidence>
<evidence type="ECO:0000256" key="2">
    <source>
        <dbReference type="ARBA" id="ARBA00022670"/>
    </source>
</evidence>
<keyword evidence="8" id="KW-1133">Transmembrane helix</keyword>
<keyword evidence="3" id="KW-0479">Metal-binding</keyword>
<dbReference type="InterPro" id="IPR050570">
    <property type="entry name" value="Cell_wall_metabolism_enzyme"/>
</dbReference>
<dbReference type="CDD" id="cd12797">
    <property type="entry name" value="M23_peptidase"/>
    <property type="match status" value="1"/>
</dbReference>
<evidence type="ECO:0000256" key="6">
    <source>
        <dbReference type="ARBA" id="ARBA00023049"/>
    </source>
</evidence>
<keyword evidence="4" id="KW-0378">Hydrolase</keyword>
<comment type="cofactor">
    <cofactor evidence="1">
        <name>Zn(2+)</name>
        <dbReference type="ChEBI" id="CHEBI:29105"/>
    </cofactor>
</comment>
<evidence type="ECO:0000256" key="7">
    <source>
        <dbReference type="SAM" id="MobiDB-lite"/>
    </source>
</evidence>
<proteinExistence type="predicted"/>
<dbReference type="Proteomes" id="UP000435648">
    <property type="component" value="Chromosome"/>
</dbReference>
<evidence type="ECO:0000313" key="10">
    <source>
        <dbReference type="EMBL" id="QGZ33575.1"/>
    </source>
</evidence>
<dbReference type="Gene3D" id="2.70.70.10">
    <property type="entry name" value="Glucose Permease (Domain IIA)"/>
    <property type="match status" value="1"/>
</dbReference>
<dbReference type="KEGG" id="siw:GH266_03095"/>
<evidence type="ECO:0000313" key="11">
    <source>
        <dbReference type="Proteomes" id="UP000435648"/>
    </source>
</evidence>
<dbReference type="PANTHER" id="PTHR21666:SF288">
    <property type="entry name" value="CELL DIVISION PROTEIN YTFB"/>
    <property type="match status" value="1"/>
</dbReference>
<dbReference type="GO" id="GO:0004222">
    <property type="term" value="F:metalloendopeptidase activity"/>
    <property type="evidence" value="ECO:0007669"/>
    <property type="project" value="TreeGrafter"/>
</dbReference>
<keyword evidence="8" id="KW-0472">Membrane</keyword>
<evidence type="ECO:0000256" key="4">
    <source>
        <dbReference type="ARBA" id="ARBA00022801"/>
    </source>
</evidence>
<organism evidence="10 11">
    <name type="scientific">Stappia indica</name>
    <dbReference type="NCBI Taxonomy" id="538381"/>
    <lineage>
        <taxon>Bacteria</taxon>
        <taxon>Pseudomonadati</taxon>
        <taxon>Pseudomonadota</taxon>
        <taxon>Alphaproteobacteria</taxon>
        <taxon>Hyphomicrobiales</taxon>
        <taxon>Stappiaceae</taxon>
        <taxon>Stappia</taxon>
    </lineage>
</organism>
<feature type="transmembrane region" description="Helical" evidence="8">
    <location>
        <begin position="21"/>
        <end position="42"/>
    </location>
</feature>
<dbReference type="PANTHER" id="PTHR21666">
    <property type="entry name" value="PEPTIDASE-RELATED"/>
    <property type="match status" value="1"/>
</dbReference>
<gene>
    <name evidence="10" type="ORF">GH266_03095</name>
</gene>
<dbReference type="EMBL" id="CP046908">
    <property type="protein sequence ID" value="QGZ33575.1"/>
    <property type="molecule type" value="Genomic_DNA"/>
</dbReference>
<sequence length="448" mass="46508">MIIARGDNVRSFTISPLMAGMATAVGTMLAVGYIGATAYLVLRDDIIQSSAERQAQMQLSYEDRIASLRSRIDQLTSRRVLERRSIEEQLADVVERQRDLDTRQARVSGLLAKAAENGIRVAVGGPVPAAKPAAPVVALGSLDAPTGIGGTPEPIDISPVLSLRGTKADYNAAAEAAARQGAAAPGKPLRDLAPDAPAAAAPAAEDTATGAAPDQRVELIDNVTAALARMDSEAHAALDVIAVTAERDAAAIADTADELGLQLAGADTRLALGQGGPFIPLAGTDFDKRIERAEKALIALSEIKDAARGIPLASPVPGAELSSSFGPRVDPFLGRMAMHTGLDFRATTGVTIRAPAPGKVIFSGRNGGYGKSVEIRHPSGVVTRFAHMSRVSVSEGDEVAAGDPLGAVGSTGRSTGPHLHYEIRVADRPLNPARFLRAGEKIATLLDD</sequence>
<evidence type="ECO:0000256" key="8">
    <source>
        <dbReference type="SAM" id="Phobius"/>
    </source>
</evidence>
<dbReference type="InterPro" id="IPR011055">
    <property type="entry name" value="Dup_hybrid_motif"/>
</dbReference>
<dbReference type="GO" id="GO:0046872">
    <property type="term" value="F:metal ion binding"/>
    <property type="evidence" value="ECO:0007669"/>
    <property type="project" value="UniProtKB-KW"/>
</dbReference>
<name>A0A857C415_9HYPH</name>